<keyword evidence="2" id="KW-1185">Reference proteome</keyword>
<dbReference type="SUPFAM" id="SSF53448">
    <property type="entry name" value="Nucleotide-diphospho-sugar transferases"/>
    <property type="match status" value="1"/>
</dbReference>
<name>A0ABT0RJG5_9SPHN</name>
<reference evidence="1" key="1">
    <citation type="submission" date="2022-05" db="EMBL/GenBank/DDBJ databases">
        <authorList>
            <person name="Jo J.-H."/>
            <person name="Im W.-T."/>
        </authorList>
    </citation>
    <scope>NUCLEOTIDE SEQUENCE</scope>
    <source>
        <strain evidence="1">SE158</strain>
    </source>
</reference>
<protein>
    <submittedName>
        <fullName evidence="1">Uncharacterized protein</fullName>
    </submittedName>
</protein>
<accession>A0ABT0RJG5</accession>
<dbReference type="Gene3D" id="3.90.550.10">
    <property type="entry name" value="Spore Coat Polysaccharide Biosynthesis Protein SpsA, Chain A"/>
    <property type="match status" value="1"/>
</dbReference>
<organism evidence="1 2">
    <name type="scientific">Sphingomonas alba</name>
    <dbReference type="NCBI Taxonomy" id="2908208"/>
    <lineage>
        <taxon>Bacteria</taxon>
        <taxon>Pseudomonadati</taxon>
        <taxon>Pseudomonadota</taxon>
        <taxon>Alphaproteobacteria</taxon>
        <taxon>Sphingomonadales</taxon>
        <taxon>Sphingomonadaceae</taxon>
        <taxon>Sphingomonas</taxon>
    </lineage>
</organism>
<proteinExistence type="predicted"/>
<comment type="caution">
    <text evidence="1">The sequence shown here is derived from an EMBL/GenBank/DDBJ whole genome shotgun (WGS) entry which is preliminary data.</text>
</comment>
<dbReference type="EMBL" id="JAMGBD010000001">
    <property type="protein sequence ID" value="MCL6682766.1"/>
    <property type="molecule type" value="Genomic_DNA"/>
</dbReference>
<gene>
    <name evidence="1" type="ORF">LZ536_02475</name>
</gene>
<evidence type="ECO:0000313" key="2">
    <source>
        <dbReference type="Proteomes" id="UP001165363"/>
    </source>
</evidence>
<dbReference type="InterPro" id="IPR029044">
    <property type="entry name" value="Nucleotide-diphossugar_trans"/>
</dbReference>
<dbReference type="RefSeq" id="WP_249846717.1">
    <property type="nucleotide sequence ID" value="NZ_JAMGBD010000001.1"/>
</dbReference>
<evidence type="ECO:0000313" key="1">
    <source>
        <dbReference type="EMBL" id="MCL6682766.1"/>
    </source>
</evidence>
<sequence length="292" mass="33834">MTLNTVFIQANARQMLGAKISALSYKKASRRPDSFDVRIMDAAKYPRLMQEGQSILRAGHIRDWDPDDLQSFTPLRFAPPSLMKFRGRALVTDPDCFGVGDVADLFDRDMSGKAIMAVARPGHNRRNDYIATSVMLLDNAKLKHWQFDQLLDDLFAKRFDYIDWIELKREDPATIGFLEPEWNDFDRLTPDTKILHTTKRRTQPWKAGLPIDYTLRERGPLDFLRRLKRQRYERHPDSNQEALVYSLLADLVDRGDVSKQELVTEMAANHVRHDSLELVDRYRGWNGLAEVA</sequence>
<dbReference type="Proteomes" id="UP001165363">
    <property type="component" value="Unassembled WGS sequence"/>
</dbReference>